<comment type="caution">
    <text evidence="1">The sequence shown here is derived from an EMBL/GenBank/DDBJ whole genome shotgun (WGS) entry which is preliminary data.</text>
</comment>
<gene>
    <name evidence="1" type="ORF">S01H1_26395</name>
</gene>
<reference evidence="1" key="1">
    <citation type="journal article" date="2014" name="Front. Microbiol.">
        <title>High frequency of phylogenetically diverse reductive dehalogenase-homologous genes in deep subseafloor sedimentary metagenomes.</title>
        <authorList>
            <person name="Kawai M."/>
            <person name="Futagami T."/>
            <person name="Toyoda A."/>
            <person name="Takaki Y."/>
            <person name="Nishi S."/>
            <person name="Hori S."/>
            <person name="Arai W."/>
            <person name="Tsubouchi T."/>
            <person name="Morono Y."/>
            <person name="Uchiyama I."/>
            <person name="Ito T."/>
            <person name="Fujiyama A."/>
            <person name="Inagaki F."/>
            <person name="Takami H."/>
        </authorList>
    </citation>
    <scope>NUCLEOTIDE SEQUENCE</scope>
    <source>
        <strain evidence="1">Expedition CK06-06</strain>
    </source>
</reference>
<name>X0V7N2_9ZZZZ</name>
<sequence length="31" mass="3252">RPEFALHIGITGASKKDIVCNNLGAIIGMVI</sequence>
<feature type="non-terminal residue" evidence="1">
    <location>
        <position position="1"/>
    </location>
</feature>
<evidence type="ECO:0000313" key="1">
    <source>
        <dbReference type="EMBL" id="GAF96655.1"/>
    </source>
</evidence>
<dbReference type="EMBL" id="BARS01015997">
    <property type="protein sequence ID" value="GAF96655.1"/>
    <property type="molecule type" value="Genomic_DNA"/>
</dbReference>
<organism evidence="1">
    <name type="scientific">marine sediment metagenome</name>
    <dbReference type="NCBI Taxonomy" id="412755"/>
    <lineage>
        <taxon>unclassified sequences</taxon>
        <taxon>metagenomes</taxon>
        <taxon>ecological metagenomes</taxon>
    </lineage>
</organism>
<protein>
    <submittedName>
        <fullName evidence="1">Uncharacterized protein</fullName>
    </submittedName>
</protein>
<proteinExistence type="predicted"/>
<dbReference type="AlphaFoldDB" id="X0V7N2"/>
<accession>X0V7N2</accession>